<dbReference type="InterPro" id="IPR057739">
    <property type="entry name" value="Glyco_hydro_29_N"/>
</dbReference>
<dbReference type="AlphaFoldDB" id="A0A383ENT2"/>
<protein>
    <recommendedName>
        <fullName evidence="2">alpha-L-fucosidase</fullName>
        <ecNumber evidence="2">3.2.1.51</ecNumber>
    </recommendedName>
</protein>
<evidence type="ECO:0000256" key="5">
    <source>
        <dbReference type="ARBA" id="ARBA00023295"/>
    </source>
</evidence>
<dbReference type="GO" id="GO:0016139">
    <property type="term" value="P:glycoside catabolic process"/>
    <property type="evidence" value="ECO:0007669"/>
    <property type="project" value="TreeGrafter"/>
</dbReference>
<keyword evidence="4" id="KW-0378">Hydrolase</keyword>
<name>A0A383ENT2_9ZZZZ</name>
<dbReference type="SUPFAM" id="SSF51445">
    <property type="entry name" value="(Trans)glycosidases"/>
    <property type="match status" value="1"/>
</dbReference>
<evidence type="ECO:0000256" key="3">
    <source>
        <dbReference type="ARBA" id="ARBA00022729"/>
    </source>
</evidence>
<organism evidence="7">
    <name type="scientific">marine metagenome</name>
    <dbReference type="NCBI Taxonomy" id="408172"/>
    <lineage>
        <taxon>unclassified sequences</taxon>
        <taxon>metagenomes</taxon>
        <taxon>ecological metagenomes</taxon>
    </lineage>
</organism>
<evidence type="ECO:0000256" key="4">
    <source>
        <dbReference type="ARBA" id="ARBA00022801"/>
    </source>
</evidence>
<comment type="similarity">
    <text evidence="1">Belongs to the glycosyl hydrolase 29 family.</text>
</comment>
<reference evidence="7" key="1">
    <citation type="submission" date="2018-05" db="EMBL/GenBank/DDBJ databases">
        <authorList>
            <person name="Lanie J.A."/>
            <person name="Ng W.-L."/>
            <person name="Kazmierczak K.M."/>
            <person name="Andrzejewski T.M."/>
            <person name="Davidsen T.M."/>
            <person name="Wayne K.J."/>
            <person name="Tettelin H."/>
            <person name="Glass J.I."/>
            <person name="Rusch D."/>
            <person name="Podicherti R."/>
            <person name="Tsui H.-C.T."/>
            <person name="Winkler M.E."/>
        </authorList>
    </citation>
    <scope>NUCLEOTIDE SEQUENCE</scope>
</reference>
<dbReference type="PANTHER" id="PTHR10030">
    <property type="entry name" value="ALPHA-L-FUCOSIDASE"/>
    <property type="match status" value="1"/>
</dbReference>
<dbReference type="GO" id="GO:0006004">
    <property type="term" value="P:fucose metabolic process"/>
    <property type="evidence" value="ECO:0007669"/>
    <property type="project" value="TreeGrafter"/>
</dbReference>
<gene>
    <name evidence="7" type="ORF">METZ01_LOCUS510612</name>
</gene>
<dbReference type="InterPro" id="IPR000933">
    <property type="entry name" value="Glyco_hydro_29"/>
</dbReference>
<dbReference type="EC" id="3.2.1.51" evidence="2"/>
<evidence type="ECO:0000256" key="2">
    <source>
        <dbReference type="ARBA" id="ARBA00012662"/>
    </source>
</evidence>
<dbReference type="Pfam" id="PF01120">
    <property type="entry name" value="Alpha_L_fucos"/>
    <property type="match status" value="1"/>
</dbReference>
<evidence type="ECO:0000256" key="1">
    <source>
        <dbReference type="ARBA" id="ARBA00007951"/>
    </source>
</evidence>
<feature type="non-terminal residue" evidence="7">
    <location>
        <position position="141"/>
    </location>
</feature>
<dbReference type="Gene3D" id="3.20.20.80">
    <property type="entry name" value="Glycosidases"/>
    <property type="match status" value="1"/>
</dbReference>
<proteinExistence type="inferred from homology"/>
<dbReference type="SMART" id="SM00812">
    <property type="entry name" value="Alpha_L_fucos"/>
    <property type="match status" value="1"/>
</dbReference>
<dbReference type="GO" id="GO:0004560">
    <property type="term" value="F:alpha-L-fucosidase activity"/>
    <property type="evidence" value="ECO:0007669"/>
    <property type="project" value="InterPro"/>
</dbReference>
<sequence>MKNLLLLIFFVLSCQSSPIENKSYGIDQDTRMSWWREARFGLFIHWGLYAIPAGEWNGKTTHGEWIRTSAEIPIDQYDKFIDRFNPVKFDADKWVQMAKHAGMRYIVITSKHHDGFALFDSKYTDFDVMSTPFKRDIMDEL</sequence>
<dbReference type="PANTHER" id="PTHR10030:SF37">
    <property type="entry name" value="ALPHA-L-FUCOSIDASE-RELATED"/>
    <property type="match status" value="1"/>
</dbReference>
<dbReference type="EMBL" id="UINC01227032">
    <property type="protein sequence ID" value="SVE57758.1"/>
    <property type="molecule type" value="Genomic_DNA"/>
</dbReference>
<accession>A0A383ENT2</accession>
<evidence type="ECO:0000313" key="7">
    <source>
        <dbReference type="EMBL" id="SVE57758.1"/>
    </source>
</evidence>
<feature type="domain" description="Glycoside hydrolase family 29 N-terminal" evidence="6">
    <location>
        <begin position="15"/>
        <end position="141"/>
    </location>
</feature>
<evidence type="ECO:0000259" key="6">
    <source>
        <dbReference type="Pfam" id="PF01120"/>
    </source>
</evidence>
<dbReference type="GO" id="GO:0005764">
    <property type="term" value="C:lysosome"/>
    <property type="evidence" value="ECO:0007669"/>
    <property type="project" value="TreeGrafter"/>
</dbReference>
<keyword evidence="5" id="KW-0326">Glycosidase</keyword>
<keyword evidence="3" id="KW-0732">Signal</keyword>
<dbReference type="InterPro" id="IPR017853">
    <property type="entry name" value="GH"/>
</dbReference>